<dbReference type="Proteomes" id="UP000242469">
    <property type="component" value="Unassembled WGS sequence"/>
</dbReference>
<dbReference type="EMBL" id="FNRJ01000031">
    <property type="protein sequence ID" value="SEB17799.1"/>
    <property type="molecule type" value="Genomic_DNA"/>
</dbReference>
<evidence type="ECO:0000313" key="1">
    <source>
        <dbReference type="EMBL" id="SEB17799.1"/>
    </source>
</evidence>
<gene>
    <name evidence="1" type="ORF">SAMN02745729_13111</name>
</gene>
<dbReference type="AlphaFoldDB" id="A0A1H4H7Q4"/>
<name>A0A1H4H7Q4_9GAMM</name>
<organism evidence="1 2">
    <name type="scientific">Marinobacterium iners DSM 11526</name>
    <dbReference type="NCBI Taxonomy" id="1122198"/>
    <lineage>
        <taxon>Bacteria</taxon>
        <taxon>Pseudomonadati</taxon>
        <taxon>Pseudomonadota</taxon>
        <taxon>Gammaproteobacteria</taxon>
        <taxon>Oceanospirillales</taxon>
        <taxon>Oceanospirillaceae</taxon>
        <taxon>Marinobacterium</taxon>
    </lineage>
</organism>
<sequence>MNMSRDYDIETFGDWNPELSFELNEAVSLFYKEVIRIQDRAHLPKPPIEVIGIVCGVLTLNDEIEVIIRFPNKLEQLCKTEFCGDFILVEKTCLDG</sequence>
<reference evidence="2" key="1">
    <citation type="submission" date="2016-10" db="EMBL/GenBank/DDBJ databases">
        <authorList>
            <person name="Varghese N."/>
            <person name="Submissions S."/>
        </authorList>
    </citation>
    <scope>NUCLEOTIDE SEQUENCE [LARGE SCALE GENOMIC DNA]</scope>
    <source>
        <strain evidence="2">DSM 11526</strain>
    </source>
</reference>
<proteinExistence type="predicted"/>
<keyword evidence="2" id="KW-1185">Reference proteome</keyword>
<accession>A0A1H4H7Q4</accession>
<protein>
    <submittedName>
        <fullName evidence="1">Uncharacterized protein</fullName>
    </submittedName>
</protein>
<dbReference type="STRING" id="1122198.SAMN02745729_13111"/>
<evidence type="ECO:0000313" key="2">
    <source>
        <dbReference type="Proteomes" id="UP000242469"/>
    </source>
</evidence>